<proteinExistence type="predicted"/>
<name>A0A5B8IHE3_9VIRU</name>
<protein>
    <submittedName>
        <fullName evidence="1">Uncharacterized protein</fullName>
    </submittedName>
</protein>
<reference evidence="1" key="1">
    <citation type="submission" date="2018-11" db="EMBL/GenBank/DDBJ databases">
        <title>A distinct lineage of giant viruses engineers rhodopsin photosystems in predatory marine eukaryotes.</title>
        <authorList>
            <person name="Needham D.M."/>
            <person name="Yoshizawa S."/>
            <person name="Hosaka T."/>
            <person name="Poirier C."/>
            <person name="Choi C.-J."/>
            <person name="Hehenberger E."/>
            <person name="Irwin N.A.T."/>
            <person name="Wilken S."/>
            <person name="Yung C.-M."/>
            <person name="Bachy C."/>
            <person name="Kurihara R."/>
            <person name="Nakajima Y."/>
            <person name="Kojima K."/>
            <person name="Kimura-Someya T."/>
            <person name="Leonard G."/>
            <person name="Malmstrom R.R."/>
            <person name="Mende D."/>
            <person name="Olson D.K."/>
            <person name="Sudo Y."/>
            <person name="Sudek S."/>
            <person name="Richards T.A."/>
            <person name="DeLong E.F."/>
            <person name="Keeling P.J."/>
            <person name="Santoro A.E."/>
            <person name="Shirouzu M."/>
            <person name="Iwasaki W."/>
            <person name="Worden A.Z."/>
        </authorList>
    </citation>
    <scope>NUCLEOTIDE SEQUENCE</scope>
</reference>
<sequence length="100" mass="11990">MEKTRNRIFDDIYEKIELYDRKINILENLLNDLRSNIENKKPIEIVLNTKLTKKKLKNDNINLSDNNINNKINNSIKKKTKKKKLYFNYRVIDTSDSESD</sequence>
<dbReference type="EMBL" id="MK250085">
    <property type="protein sequence ID" value="QDY51915.1"/>
    <property type="molecule type" value="Genomic_DNA"/>
</dbReference>
<organism evidence="1">
    <name type="scientific">Mimiviridae sp. ChoanoV1</name>
    <dbReference type="NCBI Taxonomy" id="2596887"/>
    <lineage>
        <taxon>Viruses</taxon>
        <taxon>Varidnaviria</taxon>
        <taxon>Bamfordvirae</taxon>
        <taxon>Nucleocytoviricota</taxon>
        <taxon>Megaviricetes</taxon>
        <taxon>Imitervirales</taxon>
        <taxon>Schizomimiviridae</taxon>
    </lineage>
</organism>
<evidence type="ECO:0000313" key="1">
    <source>
        <dbReference type="EMBL" id="QDY51915.1"/>
    </source>
</evidence>
<gene>
    <name evidence="1" type="ORF">1_300</name>
</gene>
<accession>A0A5B8IHE3</accession>